<dbReference type="PANTHER" id="PTHR31642:SF294">
    <property type="entry name" value="ACETYLTRANSFERASE MATC1"/>
    <property type="match status" value="1"/>
</dbReference>
<dbReference type="Gene3D" id="3.30.559.10">
    <property type="entry name" value="Chloramphenicol acetyltransferase-like domain"/>
    <property type="match status" value="2"/>
</dbReference>
<sequence length="506" mass="56643">MGVFFSKQPPPTVSTDQVIPFRFADDFPYTRGLCLDIHFRFDDVLDPEKLRDALERLLQKDGWRKLGARLRRTKDDKLEYHVPAEFSEKRPAVLYSTDKHNASISDHPVLSQLPRGSGERPALFESPIKFRPYMRAANGPEHINDWLYADIPQLVVHVIGFNDATIITVTFMHTLTDAMGIVALLRAWTAVLRGEDEKVPPFVGFDKTDDPIETLHKEIPASKFVLANRVVKGLEFFKFVVRMIFELVWWPTDEGGTVFVPGEYIKTLRESAIAELSKTQTSSDKDSDMAKPFLSESDVLVAWWMRVLARTINPPPHRTITLMNVFDIRGVLAELGRVSSPNIALFANATYASTSLIPAGDFISPDVPLSSLASRIRNAIDTQRTPEQLQAQAALLRESVEKTGHAPLMGDSGMLLTAVSNWHRGKLFQVDFSAAVVAQKAVSRANRPKESQTGKPSFITTSATYSGFSIRYSQAVIGKDLAGNWWLTSCLRAGMWKKVAEQIQIL</sequence>
<dbReference type="EMBL" id="JAJTJA010000014">
    <property type="protein sequence ID" value="KAH8690015.1"/>
    <property type="molecule type" value="Genomic_DNA"/>
</dbReference>
<proteinExistence type="predicted"/>
<dbReference type="InterPro" id="IPR050317">
    <property type="entry name" value="Plant_Fungal_Acyltransferase"/>
</dbReference>
<dbReference type="GO" id="GO:0016747">
    <property type="term" value="F:acyltransferase activity, transferring groups other than amino-acyl groups"/>
    <property type="evidence" value="ECO:0007669"/>
    <property type="project" value="TreeGrafter"/>
</dbReference>
<name>A0AAD4KEG9_9EURO</name>
<dbReference type="InterPro" id="IPR023213">
    <property type="entry name" value="CAT-like_dom_sf"/>
</dbReference>
<dbReference type="Pfam" id="PF02458">
    <property type="entry name" value="Transferase"/>
    <property type="match status" value="1"/>
</dbReference>
<dbReference type="PANTHER" id="PTHR31642">
    <property type="entry name" value="TRICHOTHECENE 3-O-ACETYLTRANSFERASE"/>
    <property type="match status" value="1"/>
</dbReference>
<organism evidence="1 2">
    <name type="scientific">Talaromyces proteolyticus</name>
    <dbReference type="NCBI Taxonomy" id="1131652"/>
    <lineage>
        <taxon>Eukaryota</taxon>
        <taxon>Fungi</taxon>
        <taxon>Dikarya</taxon>
        <taxon>Ascomycota</taxon>
        <taxon>Pezizomycotina</taxon>
        <taxon>Eurotiomycetes</taxon>
        <taxon>Eurotiomycetidae</taxon>
        <taxon>Eurotiales</taxon>
        <taxon>Trichocomaceae</taxon>
        <taxon>Talaromyces</taxon>
        <taxon>Talaromyces sect. Bacilispori</taxon>
    </lineage>
</organism>
<dbReference type="RefSeq" id="XP_046066298.1">
    <property type="nucleotide sequence ID" value="XM_046213344.1"/>
</dbReference>
<gene>
    <name evidence="1" type="ORF">BGW36DRAFT_351059</name>
</gene>
<reference evidence="1" key="1">
    <citation type="submission" date="2021-12" db="EMBL/GenBank/DDBJ databases">
        <title>Convergent genome expansion in fungi linked to evolution of root-endophyte symbiosis.</title>
        <authorList>
            <consortium name="DOE Joint Genome Institute"/>
            <person name="Ke Y.-H."/>
            <person name="Bonito G."/>
            <person name="Liao H.-L."/>
            <person name="Looney B."/>
            <person name="Rojas-Flechas A."/>
            <person name="Nash J."/>
            <person name="Hameed K."/>
            <person name="Schadt C."/>
            <person name="Martin F."/>
            <person name="Crous P.W."/>
            <person name="Miettinen O."/>
            <person name="Magnuson J.K."/>
            <person name="Labbe J."/>
            <person name="Jacobson D."/>
            <person name="Doktycz M.J."/>
            <person name="Veneault-Fourrey C."/>
            <person name="Kuo A."/>
            <person name="Mondo S."/>
            <person name="Calhoun S."/>
            <person name="Riley R."/>
            <person name="Ohm R."/>
            <person name="LaButti K."/>
            <person name="Andreopoulos B."/>
            <person name="Pangilinan J."/>
            <person name="Nolan M."/>
            <person name="Tritt A."/>
            <person name="Clum A."/>
            <person name="Lipzen A."/>
            <person name="Daum C."/>
            <person name="Barry K."/>
            <person name="Grigoriev I.V."/>
            <person name="Vilgalys R."/>
        </authorList>
    </citation>
    <scope>NUCLEOTIDE SEQUENCE</scope>
    <source>
        <strain evidence="1">PMI_201</strain>
    </source>
</reference>
<evidence type="ECO:0000313" key="1">
    <source>
        <dbReference type="EMBL" id="KAH8690015.1"/>
    </source>
</evidence>
<accession>A0AAD4KEG9</accession>
<comment type="caution">
    <text evidence="1">The sequence shown here is derived from an EMBL/GenBank/DDBJ whole genome shotgun (WGS) entry which is preliminary data.</text>
</comment>
<dbReference type="Proteomes" id="UP001201262">
    <property type="component" value="Unassembled WGS sequence"/>
</dbReference>
<keyword evidence="2" id="KW-1185">Reference proteome</keyword>
<protein>
    <submittedName>
        <fullName evidence="1">LysR family regulatory protein</fullName>
    </submittedName>
</protein>
<dbReference type="GeneID" id="70243631"/>
<evidence type="ECO:0000313" key="2">
    <source>
        <dbReference type="Proteomes" id="UP001201262"/>
    </source>
</evidence>
<dbReference type="AlphaFoldDB" id="A0AAD4KEG9"/>